<keyword evidence="3" id="KW-1185">Reference proteome</keyword>
<evidence type="ECO:0000313" key="3">
    <source>
        <dbReference type="Proteomes" id="UP001283361"/>
    </source>
</evidence>
<dbReference type="AlphaFoldDB" id="A0AAE1DH50"/>
<evidence type="ECO:0000313" key="2">
    <source>
        <dbReference type="EMBL" id="KAK3769273.1"/>
    </source>
</evidence>
<proteinExistence type="predicted"/>
<protein>
    <submittedName>
        <fullName evidence="2">Uncharacterized protein</fullName>
    </submittedName>
</protein>
<gene>
    <name evidence="2" type="ORF">RRG08_064959</name>
</gene>
<organism evidence="2 3">
    <name type="scientific">Elysia crispata</name>
    <name type="common">lettuce slug</name>
    <dbReference type="NCBI Taxonomy" id="231223"/>
    <lineage>
        <taxon>Eukaryota</taxon>
        <taxon>Metazoa</taxon>
        <taxon>Spiralia</taxon>
        <taxon>Lophotrochozoa</taxon>
        <taxon>Mollusca</taxon>
        <taxon>Gastropoda</taxon>
        <taxon>Heterobranchia</taxon>
        <taxon>Euthyneura</taxon>
        <taxon>Panpulmonata</taxon>
        <taxon>Sacoglossa</taxon>
        <taxon>Placobranchoidea</taxon>
        <taxon>Plakobranchidae</taxon>
        <taxon>Elysia</taxon>
    </lineage>
</organism>
<dbReference type="Proteomes" id="UP001283361">
    <property type="component" value="Unassembled WGS sequence"/>
</dbReference>
<name>A0AAE1DH50_9GAST</name>
<feature type="transmembrane region" description="Helical" evidence="1">
    <location>
        <begin position="82"/>
        <end position="102"/>
    </location>
</feature>
<sequence length="137" mass="15016">MGDNPLLVWTELWDNYGKRVLPHGSLEGVVIVSDCISAAIVKAGVRRCGIYHRYTMLPMCLIKRILQHSFQNCSLPGAASSYAIVFVSCFFSVVTPCFLIVISYSPSAISCPASLQPSLLNALPSHPPPQSHHRLFS</sequence>
<keyword evidence="1" id="KW-0812">Transmembrane</keyword>
<comment type="caution">
    <text evidence="2">The sequence shown here is derived from an EMBL/GenBank/DDBJ whole genome shotgun (WGS) entry which is preliminary data.</text>
</comment>
<accession>A0AAE1DH50</accession>
<reference evidence="2" key="1">
    <citation type="journal article" date="2023" name="G3 (Bethesda)">
        <title>A reference genome for the long-term kleptoplast-retaining sea slug Elysia crispata morphotype clarki.</title>
        <authorList>
            <person name="Eastman K.E."/>
            <person name="Pendleton A.L."/>
            <person name="Shaikh M.A."/>
            <person name="Suttiyut T."/>
            <person name="Ogas R."/>
            <person name="Tomko P."/>
            <person name="Gavelis G."/>
            <person name="Widhalm J.R."/>
            <person name="Wisecaver J.H."/>
        </authorList>
    </citation>
    <scope>NUCLEOTIDE SEQUENCE</scope>
    <source>
        <strain evidence="2">ECLA1</strain>
    </source>
</reference>
<evidence type="ECO:0000256" key="1">
    <source>
        <dbReference type="SAM" id="Phobius"/>
    </source>
</evidence>
<dbReference type="EMBL" id="JAWDGP010003952">
    <property type="protein sequence ID" value="KAK3769273.1"/>
    <property type="molecule type" value="Genomic_DNA"/>
</dbReference>
<keyword evidence="1" id="KW-1133">Transmembrane helix</keyword>
<keyword evidence="1" id="KW-0472">Membrane</keyword>